<dbReference type="GO" id="GO:0003677">
    <property type="term" value="F:DNA binding"/>
    <property type="evidence" value="ECO:0007669"/>
    <property type="project" value="UniProtKB-KW"/>
</dbReference>
<evidence type="ECO:0000256" key="3">
    <source>
        <dbReference type="ARBA" id="ARBA00023172"/>
    </source>
</evidence>
<evidence type="ECO:0000313" key="6">
    <source>
        <dbReference type="Proteomes" id="UP000036261"/>
    </source>
</evidence>
<dbReference type="SUPFAM" id="SSF56349">
    <property type="entry name" value="DNA breaking-rejoining enzymes"/>
    <property type="match status" value="1"/>
</dbReference>
<dbReference type="GO" id="GO:0015074">
    <property type="term" value="P:DNA integration"/>
    <property type="evidence" value="ECO:0007669"/>
    <property type="project" value="InterPro"/>
</dbReference>
<dbReference type="CDD" id="cd01185">
    <property type="entry name" value="INTN1_C_like"/>
    <property type="match status" value="1"/>
</dbReference>
<comment type="caution">
    <text evidence="5">The sequence shown here is derived from an EMBL/GenBank/DDBJ whole genome shotgun (WGS) entry which is preliminary data.</text>
</comment>
<dbReference type="Pfam" id="PF00589">
    <property type="entry name" value="Phage_integrase"/>
    <property type="match status" value="1"/>
</dbReference>
<sequence>MEKTKRSTFKLLFYLKKNAVKKNGTVSIMGRITINGQVSQFSTKLEITAEQWDLKFGRVSGKSREATEANQKLDKIRLRIDQCYGQILEKQGYVTAEKLKNALLGTDDEAMTLFSFLEKFNSDFEKKKESGLKSYNTYRKYVCLFNHLKAFSKHRYSKDDISFNEVDCGFVQEFDFYLRNDLGLSHNTIWMYMIALTTVAKLAIRRKHLASNPFDEYRNTKKDRDRGYLLRKELEQLIEYQPLKKNQEFMKDMFVFSCFTGLSYSDIRLLDKSNIQDFFDGNTWIITRRKKTVVPSNVMLLDIPKLIIAKYEGIARNGKLFPMLTNSHCNDVLQEMCKNIECLKHKRVTFHLARHTFATLFLTEGVPLESISKMMGHKNIATTQIYAKILNEKVGRDMAKVSQNFKGLEASLNGGL</sequence>
<dbReference type="InterPro" id="IPR025269">
    <property type="entry name" value="SAM-like_dom"/>
</dbReference>
<dbReference type="InterPro" id="IPR050090">
    <property type="entry name" value="Tyrosine_recombinase_XerCD"/>
</dbReference>
<comment type="similarity">
    <text evidence="1">Belongs to the 'phage' integrase family.</text>
</comment>
<dbReference type="AlphaFoldDB" id="A0A0J7IEZ1"/>
<evidence type="ECO:0000259" key="4">
    <source>
        <dbReference type="PROSITE" id="PS51898"/>
    </source>
</evidence>
<dbReference type="PANTHER" id="PTHR30349">
    <property type="entry name" value="PHAGE INTEGRASE-RELATED"/>
    <property type="match status" value="1"/>
</dbReference>
<dbReference type="PROSITE" id="PS51898">
    <property type="entry name" value="TYR_RECOMBINASE"/>
    <property type="match status" value="1"/>
</dbReference>
<protein>
    <submittedName>
        <fullName evidence="5">Integrase</fullName>
    </submittedName>
</protein>
<dbReference type="EMBL" id="LFND01000003">
    <property type="protein sequence ID" value="KMQ64564.1"/>
    <property type="molecule type" value="Genomic_DNA"/>
</dbReference>
<dbReference type="PATRIC" id="fig|558151.6.peg.2087"/>
<dbReference type="RefSeq" id="WP_048506488.1">
    <property type="nucleotide sequence ID" value="NZ_LFND01000003.1"/>
</dbReference>
<accession>A0A0J7IEZ1</accession>
<dbReference type="OrthoDB" id="1098628at2"/>
<dbReference type="PANTHER" id="PTHR30349:SF64">
    <property type="entry name" value="PROPHAGE INTEGRASE INTD-RELATED"/>
    <property type="match status" value="1"/>
</dbReference>
<keyword evidence="3" id="KW-0233">DNA recombination</keyword>
<reference evidence="5 6" key="1">
    <citation type="journal article" date="2013" name="Int. J. Syst. Evol. Microbiol.">
        <title>Chryseobacterium angstadtii sp. nov., isolated from a newt tank.</title>
        <authorList>
            <person name="Kirk K.E."/>
            <person name="Hoffman J.A."/>
            <person name="Smith K.A."/>
            <person name="Strahan B.L."/>
            <person name="Failor K.C."/>
            <person name="Krebs J.E."/>
            <person name="Gale A.N."/>
            <person name="Do T.D."/>
            <person name="Sontag T.C."/>
            <person name="Batties A.M."/>
            <person name="Mistiszyn K."/>
            <person name="Newman J.D."/>
        </authorList>
    </citation>
    <scope>NUCLEOTIDE SEQUENCE [LARGE SCALE GENOMIC DNA]</scope>
    <source>
        <strain evidence="5 6">KM</strain>
    </source>
</reference>
<proteinExistence type="inferred from homology"/>
<keyword evidence="6" id="KW-1185">Reference proteome</keyword>
<dbReference type="InterPro" id="IPR011010">
    <property type="entry name" value="DNA_brk_join_enz"/>
</dbReference>
<evidence type="ECO:0000256" key="2">
    <source>
        <dbReference type="ARBA" id="ARBA00023125"/>
    </source>
</evidence>
<dbReference type="Pfam" id="PF13102">
    <property type="entry name" value="Phage_int_SAM_5"/>
    <property type="match status" value="1"/>
</dbReference>
<name>A0A0J7IEZ1_9FLAO</name>
<organism evidence="5 6">
    <name type="scientific">Chryseobacterium angstadtii</name>
    <dbReference type="NCBI Taxonomy" id="558151"/>
    <lineage>
        <taxon>Bacteria</taxon>
        <taxon>Pseudomonadati</taxon>
        <taxon>Bacteroidota</taxon>
        <taxon>Flavobacteriia</taxon>
        <taxon>Flavobacteriales</taxon>
        <taxon>Weeksellaceae</taxon>
        <taxon>Chryseobacterium group</taxon>
        <taxon>Chryseobacterium</taxon>
    </lineage>
</organism>
<dbReference type="Gene3D" id="1.10.150.130">
    <property type="match status" value="1"/>
</dbReference>
<dbReference type="Gene3D" id="1.10.443.10">
    <property type="entry name" value="Intergrase catalytic core"/>
    <property type="match status" value="1"/>
</dbReference>
<dbReference type="InterPro" id="IPR010998">
    <property type="entry name" value="Integrase_recombinase_N"/>
</dbReference>
<feature type="domain" description="Tyr recombinase" evidence="4">
    <location>
        <begin position="224"/>
        <end position="400"/>
    </location>
</feature>
<dbReference type="InterPro" id="IPR035386">
    <property type="entry name" value="Arm-DNA-bind_5"/>
</dbReference>
<keyword evidence="2" id="KW-0238">DNA-binding</keyword>
<dbReference type="Proteomes" id="UP000036261">
    <property type="component" value="Unassembled WGS sequence"/>
</dbReference>
<dbReference type="STRING" id="558151.ACM46_09910"/>
<dbReference type="Pfam" id="PF17293">
    <property type="entry name" value="Arm-DNA-bind_5"/>
    <property type="match status" value="1"/>
</dbReference>
<dbReference type="InterPro" id="IPR002104">
    <property type="entry name" value="Integrase_catalytic"/>
</dbReference>
<dbReference type="GO" id="GO:0006310">
    <property type="term" value="P:DNA recombination"/>
    <property type="evidence" value="ECO:0007669"/>
    <property type="project" value="UniProtKB-KW"/>
</dbReference>
<dbReference type="InterPro" id="IPR013762">
    <property type="entry name" value="Integrase-like_cat_sf"/>
</dbReference>
<evidence type="ECO:0000313" key="5">
    <source>
        <dbReference type="EMBL" id="KMQ64564.1"/>
    </source>
</evidence>
<evidence type="ECO:0000256" key="1">
    <source>
        <dbReference type="ARBA" id="ARBA00008857"/>
    </source>
</evidence>
<gene>
    <name evidence="5" type="ORF">ACM46_09910</name>
</gene>